<gene>
    <name evidence="1" type="ORF">UTI89UKE1_057</name>
</gene>
<keyword evidence="2" id="KW-1185">Reference proteome</keyword>
<reference evidence="1" key="1">
    <citation type="submission" date="2021-05" db="EMBL/GenBank/DDBJ databases">
        <title>Naturally bred epsilon2 phages have an improved host range and effectivity in uropathogenic E. coli over their ancestor phages.</title>
        <authorList>
            <person name="Saez D."/>
            <person name="Loose M."/>
            <person name="Mutti M."/>
            <person name="Visram Z."/>
            <person name="Hitzenhammer E."/>
            <person name="Dippel D."/>
            <person name="Tisakova L."/>
            <person name="Schertler S."/>
            <person name="Wittmann J."/>
            <person name="Corsini L."/>
            <person name="Wagenlehner F."/>
        </authorList>
    </citation>
    <scope>NUCLEOTIDE SEQUENCE</scope>
</reference>
<evidence type="ECO:0000313" key="1">
    <source>
        <dbReference type="EMBL" id="USM81328.1"/>
    </source>
</evidence>
<dbReference type="Proteomes" id="UP001056758">
    <property type="component" value="Segment"/>
</dbReference>
<name>A0A9E7SIQ5_9CAUD</name>
<sequence length="53" mass="6199">MQHFRQFKQRRWADVLSYPKCQLVNRALGNTGQDSQMALGDTEFFTALLYTDT</sequence>
<protein>
    <submittedName>
        <fullName evidence="1">Uncharacterized protein</fullName>
    </submittedName>
</protein>
<dbReference type="EMBL" id="MZ234048">
    <property type="protein sequence ID" value="USM81328.1"/>
    <property type="molecule type" value="Genomic_DNA"/>
</dbReference>
<proteinExistence type="predicted"/>
<organism evidence="1 2">
    <name type="scientific">Escherichia phage vB_EcoS-UTI89UKE1</name>
    <dbReference type="NCBI Taxonomy" id="2865825"/>
    <lineage>
        <taxon>Viruses</taxon>
        <taxon>Duplodnaviria</taxon>
        <taxon>Heunggongvirae</taxon>
        <taxon>Uroviricota</taxon>
        <taxon>Caudoviricetes</taxon>
        <taxon>Sarkviridae</taxon>
        <taxon>Guernseyvirinae</taxon>
        <taxon>Kagunavirus</taxon>
        <taxon>Kagunavirus UTI89UKE1</taxon>
    </lineage>
</organism>
<evidence type="ECO:0000313" key="2">
    <source>
        <dbReference type="Proteomes" id="UP001056758"/>
    </source>
</evidence>
<accession>A0A9E7SIQ5</accession>